<evidence type="ECO:0000313" key="1">
    <source>
        <dbReference type="EMBL" id="KKN20176.1"/>
    </source>
</evidence>
<proteinExistence type="predicted"/>
<dbReference type="AlphaFoldDB" id="A0A0F9R4F6"/>
<comment type="caution">
    <text evidence="1">The sequence shown here is derived from an EMBL/GenBank/DDBJ whole genome shotgun (WGS) entry which is preliminary data.</text>
</comment>
<accession>A0A0F9R4F6</accession>
<organism evidence="1">
    <name type="scientific">marine sediment metagenome</name>
    <dbReference type="NCBI Taxonomy" id="412755"/>
    <lineage>
        <taxon>unclassified sequences</taxon>
        <taxon>metagenomes</taxon>
        <taxon>ecological metagenomes</taxon>
    </lineage>
</organism>
<reference evidence="1" key="1">
    <citation type="journal article" date="2015" name="Nature">
        <title>Complex archaea that bridge the gap between prokaryotes and eukaryotes.</title>
        <authorList>
            <person name="Spang A."/>
            <person name="Saw J.H."/>
            <person name="Jorgensen S.L."/>
            <person name="Zaremba-Niedzwiedzka K."/>
            <person name="Martijn J."/>
            <person name="Lind A.E."/>
            <person name="van Eijk R."/>
            <person name="Schleper C."/>
            <person name="Guy L."/>
            <person name="Ettema T.J."/>
        </authorList>
    </citation>
    <scope>NUCLEOTIDE SEQUENCE</scope>
</reference>
<name>A0A0F9R4F6_9ZZZZ</name>
<sequence>MKALDIVKTPKGGIAFITETNDDGQKASINYINGLNIGHEHNAWWDKEELEVIDSIPRLLAGATCHPFGDGKADVVKFFKIYNE</sequence>
<protein>
    <submittedName>
        <fullName evidence="1">Uncharacterized protein</fullName>
    </submittedName>
</protein>
<dbReference type="EMBL" id="LAZR01003266">
    <property type="protein sequence ID" value="KKN20176.1"/>
    <property type="molecule type" value="Genomic_DNA"/>
</dbReference>
<gene>
    <name evidence="1" type="ORF">LCGC14_0938350</name>
</gene>